<sequence length="119" mass="13646">MEKIAEWHREFQVWHYSVSHSTLLLRSVRVDGFTTRIDVLFAGVELMRIKPVYSRIAVLRASEEEKRARLLGESEAVLGKHLFLIDGDNDYVVAGGFAWHEDEGDHHTPSRFGPLRGTE</sequence>
<reference evidence="1" key="2">
    <citation type="submission" date="2023-01" db="EMBL/GenBank/DDBJ databases">
        <authorList>
            <person name="Sun Q."/>
            <person name="Evtushenko L."/>
        </authorList>
    </citation>
    <scope>NUCLEOTIDE SEQUENCE</scope>
    <source>
        <strain evidence="1">VKM Ac-2007</strain>
    </source>
</reference>
<gene>
    <name evidence="1" type="ORF">GCM10017600_47410</name>
</gene>
<organism evidence="1 2">
    <name type="scientific">Streptosporangium carneum</name>
    <dbReference type="NCBI Taxonomy" id="47481"/>
    <lineage>
        <taxon>Bacteria</taxon>
        <taxon>Bacillati</taxon>
        <taxon>Actinomycetota</taxon>
        <taxon>Actinomycetes</taxon>
        <taxon>Streptosporangiales</taxon>
        <taxon>Streptosporangiaceae</taxon>
        <taxon>Streptosporangium</taxon>
    </lineage>
</organism>
<dbReference type="EMBL" id="BSEV01000011">
    <property type="protein sequence ID" value="GLK11334.1"/>
    <property type="molecule type" value="Genomic_DNA"/>
</dbReference>
<proteinExistence type="predicted"/>
<protein>
    <submittedName>
        <fullName evidence="1">Uncharacterized protein</fullName>
    </submittedName>
</protein>
<comment type="caution">
    <text evidence="1">The sequence shown here is derived from an EMBL/GenBank/DDBJ whole genome shotgun (WGS) entry which is preliminary data.</text>
</comment>
<dbReference type="AlphaFoldDB" id="A0A9W6ME95"/>
<evidence type="ECO:0000313" key="1">
    <source>
        <dbReference type="EMBL" id="GLK11334.1"/>
    </source>
</evidence>
<keyword evidence="2" id="KW-1185">Reference proteome</keyword>
<dbReference type="Proteomes" id="UP001143474">
    <property type="component" value="Unassembled WGS sequence"/>
</dbReference>
<accession>A0A9W6ME95</accession>
<name>A0A9W6ME95_9ACTN</name>
<evidence type="ECO:0000313" key="2">
    <source>
        <dbReference type="Proteomes" id="UP001143474"/>
    </source>
</evidence>
<reference evidence="1" key="1">
    <citation type="journal article" date="2014" name="Int. J. Syst. Evol. Microbiol.">
        <title>Complete genome sequence of Corynebacterium casei LMG S-19264T (=DSM 44701T), isolated from a smear-ripened cheese.</title>
        <authorList>
            <consortium name="US DOE Joint Genome Institute (JGI-PGF)"/>
            <person name="Walter F."/>
            <person name="Albersmeier A."/>
            <person name="Kalinowski J."/>
            <person name="Ruckert C."/>
        </authorList>
    </citation>
    <scope>NUCLEOTIDE SEQUENCE</scope>
    <source>
        <strain evidence="1">VKM Ac-2007</strain>
    </source>
</reference>